<dbReference type="Proteomes" id="UP000245980">
    <property type="component" value="Unassembled WGS sequence"/>
</dbReference>
<dbReference type="AlphaFoldDB" id="A0A855X8P7"/>
<gene>
    <name evidence="1" type="ORF">DKZ22_12495</name>
</gene>
<proteinExistence type="predicted"/>
<comment type="caution">
    <text evidence="1">The sequence shown here is derived from an EMBL/GenBank/DDBJ whole genome shotgun (WGS) entry which is preliminary data.</text>
</comment>
<dbReference type="EMBL" id="QGHT01000152">
    <property type="protein sequence ID" value="PWT38778.1"/>
    <property type="molecule type" value="Genomic_DNA"/>
</dbReference>
<organism evidence="1 2">
    <name type="scientific">Limosilactobacillus reuteri</name>
    <name type="common">Lactobacillus reuteri</name>
    <dbReference type="NCBI Taxonomy" id="1598"/>
    <lineage>
        <taxon>Bacteria</taxon>
        <taxon>Bacillati</taxon>
        <taxon>Bacillota</taxon>
        <taxon>Bacilli</taxon>
        <taxon>Lactobacillales</taxon>
        <taxon>Lactobacillaceae</taxon>
        <taxon>Limosilactobacillus</taxon>
    </lineage>
</organism>
<evidence type="ECO:0000313" key="1">
    <source>
        <dbReference type="EMBL" id="PWT38778.1"/>
    </source>
</evidence>
<sequence>MVEKIMKVANDLGYGSVKANVDGENVKFPSVIAAERPQDVQAPMEFDSKQDQDTYMKNFLNSMDVSVSSNAVKTSGRFLIGNA</sequence>
<name>A0A855X8P7_LIMRT</name>
<feature type="non-terminal residue" evidence="1">
    <location>
        <position position="83"/>
    </location>
</feature>
<accession>A0A855X8P7</accession>
<reference evidence="1 2" key="1">
    <citation type="journal article" date="2018" name="Front. Microbiol.">
        <title>Comparative Genomics of the Herbivore Gut Symbiont Lactobacillus reuteri Reveals Genetic Diversity and Lifestyle Adaptation.</title>
        <authorList>
            <person name="Zhao J."/>
        </authorList>
    </citation>
    <scope>NUCLEOTIDE SEQUENCE [LARGE SCALE GENOMIC DNA]</scope>
    <source>
        <strain evidence="1 2">LR10</strain>
    </source>
</reference>
<dbReference type="Gene3D" id="3.30.420.40">
    <property type="match status" value="1"/>
</dbReference>
<protein>
    <submittedName>
        <fullName evidence="1">Uncharacterized protein</fullName>
    </submittedName>
</protein>
<evidence type="ECO:0000313" key="2">
    <source>
        <dbReference type="Proteomes" id="UP000245980"/>
    </source>
</evidence>